<dbReference type="EMBL" id="JAIRBC010000103">
    <property type="protein sequence ID" value="MCG2462983.1"/>
    <property type="molecule type" value="Genomic_DNA"/>
</dbReference>
<dbReference type="InterPro" id="IPR047216">
    <property type="entry name" value="Endonuclease_DUF559_bact"/>
</dbReference>
<evidence type="ECO:0000313" key="4">
    <source>
        <dbReference type="Proteomes" id="UP001200642"/>
    </source>
</evidence>
<evidence type="ECO:0000259" key="2">
    <source>
        <dbReference type="Pfam" id="PF04480"/>
    </source>
</evidence>
<dbReference type="SUPFAM" id="SSF52980">
    <property type="entry name" value="Restriction endonuclease-like"/>
    <property type="match status" value="1"/>
</dbReference>
<name>A0AAE3EY09_9FLAO</name>
<dbReference type="CDD" id="cd01038">
    <property type="entry name" value="Endonuclease_DUF559"/>
    <property type="match status" value="1"/>
</dbReference>
<sequence>MRKIIPYDPNLVAFAKSLRNNMTLGEVALWREIKDKKLNVRFSRQIPIDHFIVDFYCKDLRLAIEIDGSVHFAEGHQEKDRYRQNRLESLGVRFIRFSDLDVKNNLGWVLGEIKNQIENIRPAPKRPTPSPSQEGKRTHP</sequence>
<dbReference type="Pfam" id="PF04480">
    <property type="entry name" value="DUF559"/>
    <property type="match status" value="1"/>
</dbReference>
<feature type="domain" description="DUF559" evidence="2">
    <location>
        <begin position="12"/>
        <end position="117"/>
    </location>
</feature>
<dbReference type="RefSeq" id="WP_317904113.1">
    <property type="nucleotide sequence ID" value="NZ_JAIRBC010000103.1"/>
</dbReference>
<accession>A0AAE3EY09</accession>
<keyword evidence="4" id="KW-1185">Reference proteome</keyword>
<dbReference type="InterPro" id="IPR007569">
    <property type="entry name" value="DUF559"/>
</dbReference>
<organism evidence="3 4">
    <name type="scientific">Cerina litoralis</name>
    <dbReference type="NCBI Taxonomy" id="2874477"/>
    <lineage>
        <taxon>Bacteria</taxon>
        <taxon>Pseudomonadati</taxon>
        <taxon>Bacteroidota</taxon>
        <taxon>Flavobacteriia</taxon>
        <taxon>Flavobacteriales</taxon>
        <taxon>Flavobacteriaceae</taxon>
        <taxon>Cerina</taxon>
    </lineage>
</organism>
<dbReference type="Proteomes" id="UP001200642">
    <property type="component" value="Unassembled WGS sequence"/>
</dbReference>
<evidence type="ECO:0000313" key="3">
    <source>
        <dbReference type="EMBL" id="MCG2462983.1"/>
    </source>
</evidence>
<protein>
    <submittedName>
        <fullName evidence="3">DUF559 domain-containing protein</fullName>
    </submittedName>
</protein>
<evidence type="ECO:0000256" key="1">
    <source>
        <dbReference type="SAM" id="MobiDB-lite"/>
    </source>
</evidence>
<dbReference type="PANTHER" id="PTHR38590">
    <property type="entry name" value="BLL0828 PROTEIN"/>
    <property type="match status" value="1"/>
</dbReference>
<comment type="caution">
    <text evidence="3">The sequence shown here is derived from an EMBL/GenBank/DDBJ whole genome shotgun (WGS) entry which is preliminary data.</text>
</comment>
<reference evidence="3" key="1">
    <citation type="submission" date="2023-02" db="EMBL/GenBank/DDBJ databases">
        <title>Genome of Flavobacteriaceae gen. nov. sp. strain F89.</title>
        <authorList>
            <person name="Wang Y."/>
        </authorList>
    </citation>
    <scope>NUCLEOTIDE SEQUENCE</scope>
    <source>
        <strain evidence="3">F89</strain>
    </source>
</reference>
<dbReference type="PANTHER" id="PTHR38590:SF1">
    <property type="entry name" value="BLL0828 PROTEIN"/>
    <property type="match status" value="1"/>
</dbReference>
<feature type="region of interest" description="Disordered" evidence="1">
    <location>
        <begin position="119"/>
        <end position="140"/>
    </location>
</feature>
<dbReference type="AlphaFoldDB" id="A0AAE3EY09"/>
<proteinExistence type="predicted"/>
<dbReference type="InterPro" id="IPR011335">
    <property type="entry name" value="Restrct_endonuc-II-like"/>
</dbReference>
<dbReference type="Gene3D" id="3.40.960.10">
    <property type="entry name" value="VSR Endonuclease"/>
    <property type="match status" value="1"/>
</dbReference>
<gene>
    <name evidence="3" type="ORF">K8352_19655</name>
</gene>